<feature type="region of interest" description="Disordered" evidence="1">
    <location>
        <begin position="80"/>
        <end position="122"/>
    </location>
</feature>
<evidence type="ECO:0000313" key="3">
    <source>
        <dbReference type="Proteomes" id="UP000250235"/>
    </source>
</evidence>
<dbReference type="AlphaFoldDB" id="A0A2Z7APH9"/>
<gene>
    <name evidence="2" type="ORF">F511_13549</name>
</gene>
<proteinExistence type="predicted"/>
<keyword evidence="3" id="KW-1185">Reference proteome</keyword>
<reference evidence="2 3" key="1">
    <citation type="journal article" date="2015" name="Proc. Natl. Acad. Sci. U.S.A.">
        <title>The resurrection genome of Boea hygrometrica: A blueprint for survival of dehydration.</title>
        <authorList>
            <person name="Xiao L."/>
            <person name="Yang G."/>
            <person name="Zhang L."/>
            <person name="Yang X."/>
            <person name="Zhao S."/>
            <person name="Ji Z."/>
            <person name="Zhou Q."/>
            <person name="Hu M."/>
            <person name="Wang Y."/>
            <person name="Chen M."/>
            <person name="Xu Y."/>
            <person name="Jin H."/>
            <person name="Xiao X."/>
            <person name="Hu G."/>
            <person name="Bao F."/>
            <person name="Hu Y."/>
            <person name="Wan P."/>
            <person name="Li L."/>
            <person name="Deng X."/>
            <person name="Kuang T."/>
            <person name="Xiang C."/>
            <person name="Zhu J.K."/>
            <person name="Oliver M.J."/>
            <person name="He Y."/>
        </authorList>
    </citation>
    <scope>NUCLEOTIDE SEQUENCE [LARGE SCALE GENOMIC DNA]</scope>
    <source>
        <strain evidence="3">cv. XS01</strain>
    </source>
</reference>
<protein>
    <submittedName>
        <fullName evidence="2">Uncharacterized protein</fullName>
    </submittedName>
</protein>
<sequence>MSDQMLLTYTPAPCGHYCLSVDPLQLLICCYPAVELPLRSIGSQFSVVASILCIACFLGFTSGRGFDPAGGAPAFTADHLHSMKTSEPRDQQGYTDPSIYTPDPSSVERAHGSSAAHSPFFW</sequence>
<dbReference type="Proteomes" id="UP000250235">
    <property type="component" value="Unassembled WGS sequence"/>
</dbReference>
<evidence type="ECO:0000256" key="1">
    <source>
        <dbReference type="SAM" id="MobiDB-lite"/>
    </source>
</evidence>
<dbReference type="EMBL" id="KV013384">
    <property type="protein sequence ID" value="KZV23754.1"/>
    <property type="molecule type" value="Genomic_DNA"/>
</dbReference>
<name>A0A2Z7APH9_9LAMI</name>
<accession>A0A2Z7APH9</accession>
<feature type="compositionally biased region" description="Basic and acidic residues" evidence="1">
    <location>
        <begin position="80"/>
        <end position="90"/>
    </location>
</feature>
<evidence type="ECO:0000313" key="2">
    <source>
        <dbReference type="EMBL" id="KZV23754.1"/>
    </source>
</evidence>
<organism evidence="2 3">
    <name type="scientific">Dorcoceras hygrometricum</name>
    <dbReference type="NCBI Taxonomy" id="472368"/>
    <lineage>
        <taxon>Eukaryota</taxon>
        <taxon>Viridiplantae</taxon>
        <taxon>Streptophyta</taxon>
        <taxon>Embryophyta</taxon>
        <taxon>Tracheophyta</taxon>
        <taxon>Spermatophyta</taxon>
        <taxon>Magnoliopsida</taxon>
        <taxon>eudicotyledons</taxon>
        <taxon>Gunneridae</taxon>
        <taxon>Pentapetalae</taxon>
        <taxon>asterids</taxon>
        <taxon>lamiids</taxon>
        <taxon>Lamiales</taxon>
        <taxon>Gesneriaceae</taxon>
        <taxon>Didymocarpoideae</taxon>
        <taxon>Trichosporeae</taxon>
        <taxon>Loxocarpinae</taxon>
        <taxon>Dorcoceras</taxon>
    </lineage>
</organism>